<name>A0A6G1HKU7_9PEZI</name>
<dbReference type="InterPro" id="IPR007815">
    <property type="entry name" value="Emycin_Estase"/>
</dbReference>
<evidence type="ECO:0000313" key="1">
    <source>
        <dbReference type="EMBL" id="KAF2396521.1"/>
    </source>
</evidence>
<dbReference type="PANTHER" id="PTHR31299:SF0">
    <property type="entry name" value="ESTERASE, PUTATIVE (AFU_ORTHOLOGUE AFUA_1G05850)-RELATED"/>
    <property type="match status" value="1"/>
</dbReference>
<dbReference type="EMBL" id="ML996706">
    <property type="protein sequence ID" value="KAF2396521.1"/>
    <property type="molecule type" value="Genomic_DNA"/>
</dbReference>
<proteinExistence type="predicted"/>
<accession>A0A6G1HKU7</accession>
<dbReference type="Gene3D" id="3.30.1870.10">
    <property type="entry name" value="EreA-like, domain 2"/>
    <property type="match status" value="1"/>
</dbReference>
<evidence type="ECO:0000313" key="2">
    <source>
        <dbReference type="Proteomes" id="UP000799640"/>
    </source>
</evidence>
<dbReference type="Gene3D" id="3.40.1660.10">
    <property type="entry name" value="EreA-like (biosynthetic domain)"/>
    <property type="match status" value="1"/>
</dbReference>
<dbReference type="OrthoDB" id="413649at2759"/>
<gene>
    <name evidence="1" type="ORF">EJ06DRAFT_533781</name>
</gene>
<dbReference type="AlphaFoldDB" id="A0A6G1HKU7"/>
<sequence>MRNMPIFNHFPRWMWRNTEVRDFVEWLRTHNMALPAGERARFAGLDIYSMGASIAAVTEYLDRHDPEAAKVARARYNCLQPWVENPAKYGRVALNKGYAPCEEGVVAMLQDLLLKRLELIGEPEDGDDFLDAEINARVVRDSERYYRAMYYGGAESWNLRDTHMFDTLARLLKVRPGANAVVWAHNSHIGDARHTDMIKRGELNLGQLCRQTFSAPREVSIIGCATYGGPGSTVAAADEWDMPEEVMPVVLARDDSYEGLLHDTGMERFMLDLRGAEFGGDESVRQELIAPRRERFIGVIYKPDTELWSHYMMASLPKQLDAVVFFDKSQAVEAFETAQPDEPLSVEDTYPFGL</sequence>
<dbReference type="GO" id="GO:0046677">
    <property type="term" value="P:response to antibiotic"/>
    <property type="evidence" value="ECO:0007669"/>
    <property type="project" value="InterPro"/>
</dbReference>
<keyword evidence="2" id="KW-1185">Reference proteome</keyword>
<dbReference type="InterPro" id="IPR052036">
    <property type="entry name" value="Hydrolase/PRTase-associated"/>
</dbReference>
<dbReference type="PIRSF" id="PIRSF036794">
    <property type="entry name" value="UCP_erythr_ester"/>
    <property type="match status" value="1"/>
</dbReference>
<dbReference type="SUPFAM" id="SSF159501">
    <property type="entry name" value="EreA/ChaN-like"/>
    <property type="match status" value="1"/>
</dbReference>
<dbReference type="InterPro" id="IPR014622">
    <property type="entry name" value="UCP036794_erythomycin"/>
</dbReference>
<dbReference type="CDD" id="cd14728">
    <property type="entry name" value="Ere-like"/>
    <property type="match status" value="1"/>
</dbReference>
<organism evidence="1 2">
    <name type="scientific">Trichodelitschia bisporula</name>
    <dbReference type="NCBI Taxonomy" id="703511"/>
    <lineage>
        <taxon>Eukaryota</taxon>
        <taxon>Fungi</taxon>
        <taxon>Dikarya</taxon>
        <taxon>Ascomycota</taxon>
        <taxon>Pezizomycotina</taxon>
        <taxon>Dothideomycetes</taxon>
        <taxon>Dothideomycetes incertae sedis</taxon>
        <taxon>Phaeotrichales</taxon>
        <taxon>Phaeotrichaceae</taxon>
        <taxon>Trichodelitschia</taxon>
    </lineage>
</organism>
<dbReference type="PANTHER" id="PTHR31299">
    <property type="entry name" value="ESTERASE, PUTATIVE (AFU_ORTHOLOGUE AFUA_1G05850)-RELATED"/>
    <property type="match status" value="1"/>
</dbReference>
<reference evidence="1" key="1">
    <citation type="journal article" date="2020" name="Stud. Mycol.">
        <title>101 Dothideomycetes genomes: a test case for predicting lifestyles and emergence of pathogens.</title>
        <authorList>
            <person name="Haridas S."/>
            <person name="Albert R."/>
            <person name="Binder M."/>
            <person name="Bloem J."/>
            <person name="Labutti K."/>
            <person name="Salamov A."/>
            <person name="Andreopoulos B."/>
            <person name="Baker S."/>
            <person name="Barry K."/>
            <person name="Bills G."/>
            <person name="Bluhm B."/>
            <person name="Cannon C."/>
            <person name="Castanera R."/>
            <person name="Culley D."/>
            <person name="Daum C."/>
            <person name="Ezra D."/>
            <person name="Gonzalez J."/>
            <person name="Henrissat B."/>
            <person name="Kuo A."/>
            <person name="Liang C."/>
            <person name="Lipzen A."/>
            <person name="Lutzoni F."/>
            <person name="Magnuson J."/>
            <person name="Mondo S."/>
            <person name="Nolan M."/>
            <person name="Ohm R."/>
            <person name="Pangilinan J."/>
            <person name="Park H.-J."/>
            <person name="Ramirez L."/>
            <person name="Alfaro M."/>
            <person name="Sun H."/>
            <person name="Tritt A."/>
            <person name="Yoshinaga Y."/>
            <person name="Zwiers L.-H."/>
            <person name="Turgeon B."/>
            <person name="Goodwin S."/>
            <person name="Spatafora J."/>
            <person name="Crous P."/>
            <person name="Grigoriev I."/>
        </authorList>
    </citation>
    <scope>NUCLEOTIDE SEQUENCE</scope>
    <source>
        <strain evidence="1">CBS 262.69</strain>
    </source>
</reference>
<dbReference type="Pfam" id="PF05139">
    <property type="entry name" value="Erythro_esteras"/>
    <property type="match status" value="1"/>
</dbReference>
<protein>
    <submittedName>
        <fullName evidence="1">Erythromycin esterase</fullName>
    </submittedName>
</protein>
<dbReference type="Proteomes" id="UP000799640">
    <property type="component" value="Unassembled WGS sequence"/>
</dbReference>